<dbReference type="InterPro" id="IPR020598">
    <property type="entry name" value="rRNA_Ade_methylase_Trfase_N"/>
</dbReference>
<comment type="caution">
    <text evidence="5">The sequence shown here is derived from an EMBL/GenBank/DDBJ whole genome shotgun (WGS) entry which is preliminary data.</text>
</comment>
<organism evidence="5 6">
    <name type="scientific">[Mycobacterium] manitobense</name>
    <dbReference type="NCBI Taxonomy" id="190147"/>
    <lineage>
        <taxon>Bacteria</taxon>
        <taxon>Bacillati</taxon>
        <taxon>Actinomycetota</taxon>
        <taxon>Actinomycetes</taxon>
        <taxon>Mycobacteriales</taxon>
        <taxon>Mycobacteriaceae</taxon>
        <taxon>Mycolicibacterium</taxon>
    </lineage>
</organism>
<dbReference type="Proteomes" id="UP001140293">
    <property type="component" value="Unassembled WGS sequence"/>
</dbReference>
<keyword evidence="2" id="KW-0808">Transferase</keyword>
<dbReference type="EMBL" id="JACKSJ010000105">
    <property type="protein sequence ID" value="MCV7170981.1"/>
    <property type="molecule type" value="Genomic_DNA"/>
</dbReference>
<evidence type="ECO:0000313" key="5">
    <source>
        <dbReference type="EMBL" id="MCV7170981.1"/>
    </source>
</evidence>
<sequence length="189" mass="20229">MNEAHERCGSDEWRQMIRDVILPWALGSTDLGDDVLEVGPGYGATTDVLSRTVGRVTAVEIDADLAAMLTERYSGAPSVDIVHGDATALPYAEDRFTGAACFTMLHHVPTTELQDRLFAEVARVLAPGAALVASDSLASDELEAHHEGDTYNPVDPDTLASRLAAAGFEEIEVRTNPYGWTATARAVTS</sequence>
<dbReference type="CDD" id="cd02440">
    <property type="entry name" value="AdoMet_MTases"/>
    <property type="match status" value="1"/>
</dbReference>
<keyword evidence="3" id="KW-0949">S-adenosyl-L-methionine</keyword>
<feature type="domain" description="Ribosomal RNA adenine methylase transferase N-terminal" evidence="4">
    <location>
        <begin position="16"/>
        <end position="146"/>
    </location>
</feature>
<evidence type="ECO:0000256" key="1">
    <source>
        <dbReference type="ARBA" id="ARBA00022603"/>
    </source>
</evidence>
<protein>
    <submittedName>
        <fullName evidence="5">Class I SAM-dependent methyltransferase</fullName>
    </submittedName>
</protein>
<dbReference type="Pfam" id="PF08241">
    <property type="entry name" value="Methyltransf_11"/>
    <property type="match status" value="1"/>
</dbReference>
<reference evidence="5" key="1">
    <citation type="submission" date="2020-07" db="EMBL/GenBank/DDBJ databases">
        <authorList>
            <person name="Pettersson B.M.F."/>
            <person name="Behra P.R.K."/>
            <person name="Ramesh M."/>
            <person name="Das S."/>
            <person name="Dasgupta S."/>
            <person name="Kirsebom L.A."/>
        </authorList>
    </citation>
    <scope>NUCLEOTIDE SEQUENCE</scope>
    <source>
        <strain evidence="5">DSM 44615</strain>
    </source>
</reference>
<dbReference type="SUPFAM" id="SSF53335">
    <property type="entry name" value="S-adenosyl-L-methionine-dependent methyltransferases"/>
    <property type="match status" value="1"/>
</dbReference>
<reference evidence="5" key="2">
    <citation type="journal article" date="2022" name="BMC Genomics">
        <title>Comparative genome analysis of mycobacteria focusing on tRNA and non-coding RNA.</title>
        <authorList>
            <person name="Behra P.R.K."/>
            <person name="Pettersson B.M.F."/>
            <person name="Ramesh M."/>
            <person name="Das S."/>
            <person name="Dasgupta S."/>
            <person name="Kirsebom L.A."/>
        </authorList>
    </citation>
    <scope>NUCLEOTIDE SEQUENCE</scope>
    <source>
        <strain evidence="5">DSM 44615</strain>
    </source>
</reference>
<dbReference type="SMART" id="SM00650">
    <property type="entry name" value="rADc"/>
    <property type="match status" value="1"/>
</dbReference>
<evidence type="ECO:0000259" key="4">
    <source>
        <dbReference type="SMART" id="SM00650"/>
    </source>
</evidence>
<evidence type="ECO:0000313" key="6">
    <source>
        <dbReference type="Proteomes" id="UP001140293"/>
    </source>
</evidence>
<keyword evidence="6" id="KW-1185">Reference proteome</keyword>
<dbReference type="PANTHER" id="PTHR43861">
    <property type="entry name" value="TRANS-ACONITATE 2-METHYLTRANSFERASE-RELATED"/>
    <property type="match status" value="1"/>
</dbReference>
<dbReference type="GO" id="GO:0000179">
    <property type="term" value="F:rRNA (adenine-N6,N6-)-dimethyltransferase activity"/>
    <property type="evidence" value="ECO:0007669"/>
    <property type="project" value="InterPro"/>
</dbReference>
<evidence type="ECO:0000256" key="2">
    <source>
        <dbReference type="ARBA" id="ARBA00022679"/>
    </source>
</evidence>
<evidence type="ECO:0000256" key="3">
    <source>
        <dbReference type="ARBA" id="ARBA00022691"/>
    </source>
</evidence>
<accession>A0A9X2YPC8</accession>
<dbReference type="RefSeq" id="WP_264013169.1">
    <property type="nucleotide sequence ID" value="NZ_JACKSJ010000105.1"/>
</dbReference>
<name>A0A9X2YPC8_9MYCO</name>
<dbReference type="InterPro" id="IPR013216">
    <property type="entry name" value="Methyltransf_11"/>
</dbReference>
<gene>
    <name evidence="5" type="ORF">H7I41_13770</name>
</gene>
<dbReference type="PANTHER" id="PTHR43861:SF1">
    <property type="entry name" value="TRANS-ACONITATE 2-METHYLTRANSFERASE"/>
    <property type="match status" value="1"/>
</dbReference>
<keyword evidence="1 5" id="KW-0489">Methyltransferase</keyword>
<dbReference type="AlphaFoldDB" id="A0A9X2YPC8"/>
<dbReference type="Gene3D" id="3.40.50.150">
    <property type="entry name" value="Vaccinia Virus protein VP39"/>
    <property type="match status" value="1"/>
</dbReference>
<proteinExistence type="predicted"/>
<dbReference type="InterPro" id="IPR029063">
    <property type="entry name" value="SAM-dependent_MTases_sf"/>
</dbReference>